<name>A0A0C2DCC1_9BACT</name>
<gene>
    <name evidence="1" type="ORF">DB30_03419</name>
</gene>
<dbReference type="Proteomes" id="UP000031599">
    <property type="component" value="Unassembled WGS sequence"/>
</dbReference>
<dbReference type="RefSeq" id="WP_052548446.1">
    <property type="nucleotide sequence ID" value="NZ_JMCC02000026.1"/>
</dbReference>
<comment type="caution">
    <text evidence="1">The sequence shown here is derived from an EMBL/GenBank/DDBJ whole genome shotgun (WGS) entry which is preliminary data.</text>
</comment>
<evidence type="ECO:0000313" key="1">
    <source>
        <dbReference type="EMBL" id="KIG17362.1"/>
    </source>
</evidence>
<accession>A0A0C2DCC1</accession>
<dbReference type="EMBL" id="JMCC02000026">
    <property type="protein sequence ID" value="KIG17362.1"/>
    <property type="molecule type" value="Genomic_DNA"/>
</dbReference>
<sequence>MISVLLGCGAGERPSSGAQATAAIPSGAVTRGEQASSDSPKVGELVVIAEEADLFAGPDDRGLRFAVPLNRATDPTPGHVVEVVGIEGDFIAVETHDPGLAPACAGSFGIESALELRFWVTRGSLRTVLSHPVRIASKDGSSVALVPGVPISRFEDRVSAHVGGLKLQIDLDDAQLRHAEALGFMPAPPDDGPPITWSLGTIPWPEATELRYGERSVRSRGGVFTLAVAQRPSGEAGDDALLSFVNPCGRFELLAQPGPREVESGPKPPINMDKARRAAGISPLQADTPEAACVRWDLAANTPLEWVDGSPAGHARARFSMSRAPVAPAPEDRGRVCFDAVPGLAVCSDAVAVTRHVEPNCE</sequence>
<proteinExistence type="predicted"/>
<protein>
    <submittedName>
        <fullName evidence="1">Uncharacterized protein</fullName>
    </submittedName>
</protein>
<evidence type="ECO:0000313" key="2">
    <source>
        <dbReference type="Proteomes" id="UP000031599"/>
    </source>
</evidence>
<reference evidence="1 2" key="1">
    <citation type="submission" date="2014-12" db="EMBL/GenBank/DDBJ databases">
        <title>Genome assembly of Enhygromyxa salina DSM 15201.</title>
        <authorList>
            <person name="Sharma G."/>
            <person name="Subramanian S."/>
        </authorList>
    </citation>
    <scope>NUCLEOTIDE SEQUENCE [LARGE SCALE GENOMIC DNA]</scope>
    <source>
        <strain evidence="1 2">DSM 15201</strain>
    </source>
</reference>
<organism evidence="1 2">
    <name type="scientific">Enhygromyxa salina</name>
    <dbReference type="NCBI Taxonomy" id="215803"/>
    <lineage>
        <taxon>Bacteria</taxon>
        <taxon>Pseudomonadati</taxon>
        <taxon>Myxococcota</taxon>
        <taxon>Polyangia</taxon>
        <taxon>Nannocystales</taxon>
        <taxon>Nannocystaceae</taxon>
        <taxon>Enhygromyxa</taxon>
    </lineage>
</organism>
<dbReference type="AlphaFoldDB" id="A0A0C2DCC1"/>